<comment type="similarity">
    <text evidence="1">Belongs to the SIP oxidoreductase family.</text>
</comment>
<dbReference type="InterPro" id="IPR017938">
    <property type="entry name" value="Riboflavin_synthase-like_b-brl"/>
</dbReference>
<dbReference type="InterPro" id="IPR013113">
    <property type="entry name" value="SIP_FAD-bd"/>
</dbReference>
<dbReference type="GO" id="GO:0016491">
    <property type="term" value="F:oxidoreductase activity"/>
    <property type="evidence" value="ECO:0007669"/>
    <property type="project" value="InterPro"/>
</dbReference>
<dbReference type="Proteomes" id="UP000077037">
    <property type="component" value="Unassembled WGS sequence"/>
</dbReference>
<reference evidence="3 4" key="1">
    <citation type="submission" date="2016-03" db="EMBL/GenBank/DDBJ databases">
        <authorList>
            <consortium name="Pathogen Informatics"/>
        </authorList>
    </citation>
    <scope>NUCLEOTIDE SEQUENCE [LARGE SCALE GENOMIC DNA]</scope>
    <source>
        <strain evidence="3 4">NCTC13364</strain>
    </source>
</reference>
<dbReference type="PANTHER" id="PTHR30157">
    <property type="entry name" value="FERRIC REDUCTASE, NADPH-DEPENDENT"/>
    <property type="match status" value="1"/>
</dbReference>
<gene>
    <name evidence="3" type="primary">mxcB_2</name>
    <name evidence="3" type="ORF">SAMEA1982600_00756</name>
</gene>
<dbReference type="AlphaFoldDB" id="A0A157LIJ4"/>
<dbReference type="InterPro" id="IPR039374">
    <property type="entry name" value="SIP_fam"/>
</dbReference>
<dbReference type="Gene3D" id="2.40.30.10">
    <property type="entry name" value="Translation factors"/>
    <property type="match status" value="1"/>
</dbReference>
<evidence type="ECO:0000256" key="1">
    <source>
        <dbReference type="ARBA" id="ARBA00035644"/>
    </source>
</evidence>
<dbReference type="EMBL" id="FKBS01000007">
    <property type="protein sequence ID" value="SAH96286.1"/>
    <property type="molecule type" value="Genomic_DNA"/>
</dbReference>
<organism evidence="3 4">
    <name type="scientific">Bordetella ansorpii</name>
    <dbReference type="NCBI Taxonomy" id="288768"/>
    <lineage>
        <taxon>Bacteria</taxon>
        <taxon>Pseudomonadati</taxon>
        <taxon>Pseudomonadota</taxon>
        <taxon>Betaproteobacteria</taxon>
        <taxon>Burkholderiales</taxon>
        <taxon>Alcaligenaceae</taxon>
        <taxon>Bordetella</taxon>
    </lineage>
</organism>
<dbReference type="Gene3D" id="3.40.50.80">
    <property type="entry name" value="Nucleotide-binding domain of ferredoxin-NADP reductase (FNR) module"/>
    <property type="match status" value="1"/>
</dbReference>
<dbReference type="Pfam" id="PF08021">
    <property type="entry name" value="FAD_binding_9"/>
    <property type="match status" value="2"/>
</dbReference>
<evidence type="ECO:0000259" key="2">
    <source>
        <dbReference type="PROSITE" id="PS51384"/>
    </source>
</evidence>
<feature type="domain" description="FAD-binding FR-type" evidence="2">
    <location>
        <begin position="170"/>
        <end position="278"/>
    </location>
</feature>
<dbReference type="InterPro" id="IPR017927">
    <property type="entry name" value="FAD-bd_FR_type"/>
</dbReference>
<evidence type="ECO:0000313" key="3">
    <source>
        <dbReference type="EMBL" id="SAH96286.1"/>
    </source>
</evidence>
<accession>A0A157LIJ4</accession>
<dbReference type="OrthoDB" id="9814826at2"/>
<dbReference type="PANTHER" id="PTHR30157:SF0">
    <property type="entry name" value="NADPH-DEPENDENT FERRIC-CHELATE REDUCTASE"/>
    <property type="match status" value="1"/>
</dbReference>
<protein>
    <submittedName>
        <fullName evidence="3">Iron utilization protein</fullName>
    </submittedName>
</protein>
<dbReference type="PROSITE" id="PS51384">
    <property type="entry name" value="FAD_FR"/>
    <property type="match status" value="1"/>
</dbReference>
<sequence length="408" mass="43669">MSTTTPGHRPQDGRQSPPVLWTLRNHCTRIERHLILALRKLARGSEDSADAGRTLAALRISPEGIWAFAKLSRLLAEATRGLTLYGPASPFVSMDELSVLATLHRLSLDRAPPPGAATSGLDRTSLLHAFFQCAQAMNQASISVGPRQFIAARQRRLEAEPLVIGASSSYRRHPARVARLRQISPSIRRITLAGDALHGLPVTRAAQWIKLFLPNDSDPHGAVGRAYTVRRHRPAAGEIDVDVVLHEAAGPLSQWAGGTARTGDAVQIAGPRGGHDIEARHAWMVLAGDASAMPAMASLIEHAPESTPIRVLLTLPSQDDEHVLPHRANVSVTSALARPGDDGGLLALLAGQSLPGSQPGLVWIAAEAAVAQKARRYLAMHACGGRIKSHDVGYWKHGTRDHKDVAAG</sequence>
<proteinExistence type="inferred from homology"/>
<dbReference type="SUPFAM" id="SSF63380">
    <property type="entry name" value="Riboflavin synthase domain-like"/>
    <property type="match status" value="1"/>
</dbReference>
<dbReference type="InterPro" id="IPR039261">
    <property type="entry name" value="FNR_nucleotide-bd"/>
</dbReference>
<dbReference type="RefSeq" id="WP_082887064.1">
    <property type="nucleotide sequence ID" value="NZ_FKBS01000007.1"/>
</dbReference>
<dbReference type="InterPro" id="IPR007037">
    <property type="entry name" value="SIP_rossman_dom"/>
</dbReference>
<evidence type="ECO:0000313" key="4">
    <source>
        <dbReference type="Proteomes" id="UP000077037"/>
    </source>
</evidence>
<dbReference type="CDD" id="cd06193">
    <property type="entry name" value="siderophore_interacting"/>
    <property type="match status" value="1"/>
</dbReference>
<name>A0A157LIJ4_9BORD</name>
<dbReference type="Pfam" id="PF04954">
    <property type="entry name" value="SIP"/>
    <property type="match status" value="1"/>
</dbReference>